<protein>
    <submittedName>
        <fullName evidence="2">Uncharacterized protein</fullName>
    </submittedName>
</protein>
<dbReference type="EMBL" id="BSEC01000001">
    <property type="protein sequence ID" value="GLI92491.1"/>
    <property type="molecule type" value="Genomic_DNA"/>
</dbReference>
<dbReference type="RefSeq" id="WP_281801740.1">
    <property type="nucleotide sequence ID" value="NZ_BSEC01000001.1"/>
</dbReference>
<organism evidence="2 3">
    <name type="scientific">Methylocystis echinoides</name>
    <dbReference type="NCBI Taxonomy" id="29468"/>
    <lineage>
        <taxon>Bacteria</taxon>
        <taxon>Pseudomonadati</taxon>
        <taxon>Pseudomonadota</taxon>
        <taxon>Alphaproteobacteria</taxon>
        <taxon>Hyphomicrobiales</taxon>
        <taxon>Methylocystaceae</taxon>
        <taxon>Methylocystis</taxon>
    </lineage>
</organism>
<keyword evidence="1" id="KW-0732">Signal</keyword>
<comment type="caution">
    <text evidence="2">The sequence shown here is derived from an EMBL/GenBank/DDBJ whole genome shotgun (WGS) entry which is preliminary data.</text>
</comment>
<feature type="signal peptide" evidence="1">
    <location>
        <begin position="1"/>
        <end position="19"/>
    </location>
</feature>
<feature type="chain" id="PRO_5040907143" evidence="1">
    <location>
        <begin position="20"/>
        <end position="187"/>
    </location>
</feature>
<evidence type="ECO:0000313" key="3">
    <source>
        <dbReference type="Proteomes" id="UP001144323"/>
    </source>
</evidence>
<proteinExistence type="predicted"/>
<evidence type="ECO:0000256" key="1">
    <source>
        <dbReference type="SAM" id="SignalP"/>
    </source>
</evidence>
<accession>A0A9W6GTB1</accession>
<evidence type="ECO:0000313" key="2">
    <source>
        <dbReference type="EMBL" id="GLI92491.1"/>
    </source>
</evidence>
<sequence>MFKAPVIAITLLVATTAQAEPDYSRVLDAATFSFENGETDRAVLVANGDSSSDLYIYLDLQPGGDETKAPKPALLKQGVAFNGGMWGQRPSLETNAKGSLLIKSENTGIGRDRWTQTLTVVYRDRQFIVAGLTRDAYDTLDPKGTHSCDLNFLSGKGKKDGRPVEIKTPAMKLANWIDGDLPKECSF</sequence>
<name>A0A9W6GTB1_9HYPH</name>
<reference evidence="2" key="1">
    <citation type="journal article" date="2023" name="Int. J. Syst. Evol. Microbiol.">
        <title>Methylocystis iwaonis sp. nov., a type II methane-oxidizing bacterium from surface soil of a rice paddy field in Japan, and emended description of the genus Methylocystis (ex Whittenbury et al. 1970) Bowman et al. 1993.</title>
        <authorList>
            <person name="Kaise H."/>
            <person name="Sawadogo J.B."/>
            <person name="Alam M.S."/>
            <person name="Ueno C."/>
            <person name="Dianou D."/>
            <person name="Shinjo R."/>
            <person name="Asakawa S."/>
        </authorList>
    </citation>
    <scope>NUCLEOTIDE SEQUENCE</scope>
    <source>
        <strain evidence="2">LMG27198</strain>
    </source>
</reference>
<dbReference type="Proteomes" id="UP001144323">
    <property type="component" value="Unassembled WGS sequence"/>
</dbReference>
<gene>
    <name evidence="2" type="ORF">LMG27198_14830</name>
</gene>
<dbReference type="AlphaFoldDB" id="A0A9W6GTB1"/>
<keyword evidence="3" id="KW-1185">Reference proteome</keyword>